<dbReference type="InterPro" id="IPR035222">
    <property type="entry name" value="NS3"/>
</dbReference>
<protein>
    <submittedName>
        <fullName evidence="1">Clas92</fullName>
    </submittedName>
</protein>
<accession>A0A0K0WS94</accession>
<dbReference type="Pfam" id="PF17530">
    <property type="entry name" value="NS3"/>
    <property type="match status" value="1"/>
</dbReference>
<evidence type="ECO:0000313" key="1">
    <source>
        <dbReference type="EMBL" id="AKS25435.1"/>
    </source>
</evidence>
<name>A0A0K0WS94_9BBAC</name>
<sequence length="226" mass="27487">MVNLTYLYQPPHQPRSLSHFAYKSIYLYLHPYSKCKNLLDSWNKLPTIITNQKFNWDTEISQDKNMSYALAGDEKLQTWNWSYGCALPHNLYYAFEIYEHIWVAHKKYPDWCEDVMDIQFYRYKRFKLEDLKQYELLDDYERDANAQYICENCFNENNDNLEDSYTTDLYYYKEVSNLDSGVYTKEYYCNFLFSDDYWCCECQHQPLFTMNSLLCKENMISDTDDE</sequence>
<organism evidence="1 2">
    <name type="scientific">Clostera anastomosis granulovirus B</name>
    <dbReference type="NCBI Taxonomy" id="1986290"/>
    <lineage>
        <taxon>Viruses</taxon>
        <taxon>Viruses incertae sedis</taxon>
        <taxon>Naldaviricetes</taxon>
        <taxon>Lefavirales</taxon>
        <taxon>Baculoviridae</taxon>
        <taxon>Betabaculovirus</taxon>
        <taxon>Betabaculovirus alterclanastomosis</taxon>
    </lineage>
</organism>
<keyword evidence="2" id="KW-1185">Reference proteome</keyword>
<dbReference type="EMBL" id="KR091910">
    <property type="protein sequence ID" value="AKS25435.1"/>
    <property type="molecule type" value="Genomic_DNA"/>
</dbReference>
<gene>
    <name evidence="1" type="ORF">clas92</name>
</gene>
<proteinExistence type="predicted"/>
<dbReference type="Proteomes" id="UP000232791">
    <property type="component" value="Segment"/>
</dbReference>
<reference evidence="1 2" key="1">
    <citation type="journal article" date="2015" name="PLoS ONE">
        <title>The Complete Genome of a New Betabaculovirus from Clostera anastomosis.</title>
        <authorList>
            <person name="Yin F."/>
            <person name="Zhu Z."/>
            <person name="Liu X."/>
            <person name="Hou D."/>
            <person name="Wang J."/>
            <person name="Zhang L."/>
            <person name="Wang M."/>
            <person name="Kou Z."/>
            <person name="Wang H."/>
            <person name="Deng F."/>
            <person name="Hu Z."/>
        </authorList>
    </citation>
    <scope>NUCLEOTIDE SEQUENCE [LARGE SCALE GENOMIC DNA]</scope>
    <source>
        <strain evidence="1 2">ClasGV-B</strain>
    </source>
</reference>
<dbReference type="OrthoDB" id="25391at10239"/>
<evidence type="ECO:0000313" key="2">
    <source>
        <dbReference type="Proteomes" id="UP000232791"/>
    </source>
</evidence>